<organism evidence="3">
    <name type="scientific">Pandoravirus quercus</name>
    <dbReference type="NCBI Taxonomy" id="2107709"/>
    <lineage>
        <taxon>Viruses</taxon>
        <taxon>Pandoravirus</taxon>
    </lineage>
</organism>
<dbReference type="Pfam" id="PF12937">
    <property type="entry name" value="F-box-like"/>
    <property type="match status" value="1"/>
</dbReference>
<dbReference type="GO" id="GO:0019005">
    <property type="term" value="C:SCF ubiquitin ligase complex"/>
    <property type="evidence" value="ECO:0007669"/>
    <property type="project" value="TreeGrafter"/>
</dbReference>
<dbReference type="KEGG" id="vg:36844358"/>
<dbReference type="RefSeq" id="YP_009483486.1">
    <property type="nucleotide sequence ID" value="NC_037667.1"/>
</dbReference>
<dbReference type="PROSITE" id="PS50181">
    <property type="entry name" value="FBOX"/>
    <property type="match status" value="1"/>
</dbReference>
<dbReference type="PANTHER" id="PTHR12874:SF9">
    <property type="entry name" value="F-BOX ONLY PROTEIN 48"/>
    <property type="match status" value="1"/>
</dbReference>
<protein>
    <submittedName>
        <fullName evidence="3">F-box domain containing protein</fullName>
    </submittedName>
</protein>
<dbReference type="Proteomes" id="UP000248852">
    <property type="component" value="Segment"/>
</dbReference>
<name>A0A2U7U9U2_9VIRU</name>
<gene>
    <name evidence="3" type="ORF">pqer_cds_795</name>
</gene>
<dbReference type="Gene3D" id="2.160.20.80">
    <property type="entry name" value="E3 ubiquitin-protein ligase SopA"/>
    <property type="match status" value="1"/>
</dbReference>
<dbReference type="InterPro" id="IPR001810">
    <property type="entry name" value="F-box_dom"/>
</dbReference>
<dbReference type="GeneID" id="36844358"/>
<feature type="domain" description="F-box" evidence="2">
    <location>
        <begin position="48"/>
        <end position="94"/>
    </location>
</feature>
<evidence type="ECO:0000256" key="1">
    <source>
        <dbReference type="SAM" id="MobiDB-lite"/>
    </source>
</evidence>
<feature type="region of interest" description="Disordered" evidence="1">
    <location>
        <begin position="1"/>
        <end position="31"/>
    </location>
</feature>
<accession>A0A2U7U9U2</accession>
<dbReference type="SUPFAM" id="SSF141571">
    <property type="entry name" value="Pentapeptide repeat-like"/>
    <property type="match status" value="1"/>
</dbReference>
<reference evidence="3" key="1">
    <citation type="journal article" date="2018" name="Nat. Commun.">
        <title>Diversity and evolution of the emerging Pandoraviridae family.</title>
        <authorList>
            <person name="Legendre M."/>
            <person name="Fabre E."/>
            <person name="Poirot O."/>
            <person name="Jeudy S."/>
            <person name="Lartigue A."/>
            <person name="Alempic J.M."/>
            <person name="Beucher L."/>
            <person name="Philippe N."/>
            <person name="Bertaux L."/>
            <person name="Christo-Foroux E."/>
            <person name="Labadie K."/>
            <person name="Coute Y."/>
            <person name="Abergel C."/>
            <person name="Claverie J.M."/>
        </authorList>
    </citation>
    <scope>NUCLEOTIDE SEQUENCE [LARGE SCALE GENOMIC DNA]</scope>
    <source>
        <strain evidence="3">Quercus</strain>
    </source>
</reference>
<dbReference type="SUPFAM" id="SSF81383">
    <property type="entry name" value="F-box domain"/>
    <property type="match status" value="1"/>
</dbReference>
<dbReference type="GO" id="GO:0031146">
    <property type="term" value="P:SCF-dependent proteasomal ubiquitin-dependent protein catabolic process"/>
    <property type="evidence" value="ECO:0007669"/>
    <property type="project" value="TreeGrafter"/>
</dbReference>
<dbReference type="InterPro" id="IPR036047">
    <property type="entry name" value="F-box-like_dom_sf"/>
</dbReference>
<dbReference type="PANTHER" id="PTHR12874">
    <property type="entry name" value="F-BOX ONLY PROTEIN 48-RELATED"/>
    <property type="match status" value="1"/>
</dbReference>
<evidence type="ECO:0000259" key="2">
    <source>
        <dbReference type="PROSITE" id="PS50181"/>
    </source>
</evidence>
<dbReference type="EMBL" id="MG011689">
    <property type="protein sequence ID" value="AVK75217.1"/>
    <property type="molecule type" value="Genomic_DNA"/>
</dbReference>
<proteinExistence type="predicted"/>
<dbReference type="Gene3D" id="1.20.1280.50">
    <property type="match status" value="1"/>
</dbReference>
<evidence type="ECO:0000313" key="3">
    <source>
        <dbReference type="EMBL" id="AVK75217.1"/>
    </source>
</evidence>
<sequence>MDQGGTMSAMQGPPNKRRKVAAAAPTGRDPTITDMLVSPHHGDKHALPPALDRLPVEVVFEVLSWLPGRALAAVACTCRAVEAVARDSRLWEAAYRRDIAPTGPPAEHADYAAHGKDMRWLYGLMAAAPGRMREGPTGVLTGRLIAADGITRRSGEFVVVTSDNPEGDATLRLDGYGAIVTKDVGNGDADTLCTVQGKCFGGRFVGRLTIQWLDASAYASGLAATRIYRGDVSRPGDVVAQGEDAVGKIRVLGGRALDGRCVSTVIVPGCVYAGHCDDGVPGVSGAVRLSDGTVREYWSHVPSDRDRNAHWCIERPVDKCAPVTRVAYDILVDDREDDGKAATRVTLATHHGVGRRRRRDRSDFEATTALGDGLFVTGPCIRVCYAGHVLVWIGSEPLFLAVSHRHADRRIAGLRLLGDNLIIRLLLELVDGTVPSLDHLVTLDRANADAVTKALDRASFILENAQDIDRLLQGRCLSDEPFGVVINDSTGRPWVRCFLTGRRVEAKSCAFFTTGRLYESHALEQWMNTTEHCPSDPESGESVVGNALQIMWAPWMASIPSDVLEVSVAHTITSTHISTTSGNKSVADRAANDIVRLRLLQATRATRNLPPRDIALVVAHAISSWESRCRAATDKDARTDACVESIDDNIDRTDDDLDHGDSDHCGGDGNDEAVRGFDLVSLRHVELHDPAWDLRGDWHSGPVSTLFDDPTLAEHERHLLDNTHKGGAPDVTVRPDAHLDSHGVLRVALHKPSFVGARLVGVFFVGHHFDEASFVGAVLDRCAFVHCTFHHCAMTAATLLHCGFWNCGRVVGADTKPLTARKVDKIVRTHGGLL</sequence>